<sequence>MRAALRFLLAGATLILAACSSNKETAEVPQQGNSFNIAHRNLNAGGPAAAACSLAGGSLQLARQLDGSSVGMCQMTNGRRCAESAVMSGTCS</sequence>
<evidence type="ECO:0000313" key="3">
    <source>
        <dbReference type="EMBL" id="ORJ21656.1"/>
    </source>
</evidence>
<dbReference type="AlphaFoldDB" id="A0AA40X2C9"/>
<feature type="signal peptide" evidence="1">
    <location>
        <begin position="1"/>
        <end position="17"/>
    </location>
</feature>
<dbReference type="Pfam" id="PF03891">
    <property type="entry name" value="DUF333"/>
    <property type="match status" value="1"/>
</dbReference>
<feature type="chain" id="PRO_5041450493" evidence="1">
    <location>
        <begin position="18"/>
        <end position="92"/>
    </location>
</feature>
<dbReference type="EMBL" id="JADMKS010000004">
    <property type="protein sequence ID" value="MBF6637179.1"/>
    <property type="molecule type" value="Genomic_DNA"/>
</dbReference>
<reference evidence="3 4" key="2">
    <citation type="journal article" date="2017" name="Int. J. Syst. Evol. Microbiol.">
        <title>Rouxiella badensis sp. nov. and Rouxiella silvae sp. nov. isolated from peat bog soil in Germany and emendation of the genus description.</title>
        <authorList>
            <person name="Le Fleche-Mateos A."/>
            <person name="Kugler J.H."/>
            <person name="Hansen S.H."/>
            <person name="Syldatk C."/>
            <person name="Hausmann R."/>
            <person name="Lomprez F."/>
            <person name="Vandenbogaert M."/>
            <person name="Manuguerra J.C."/>
            <person name="Grimont P.A."/>
        </authorList>
    </citation>
    <scope>NUCLEOTIDE SEQUENCE [LARGE SCALE GENOMIC DNA]</scope>
    <source>
        <strain evidence="3 4">213</strain>
    </source>
</reference>
<evidence type="ECO:0000313" key="4">
    <source>
        <dbReference type="Proteomes" id="UP000192722"/>
    </source>
</evidence>
<evidence type="ECO:0000256" key="1">
    <source>
        <dbReference type="SAM" id="SignalP"/>
    </source>
</evidence>
<dbReference type="PROSITE" id="PS51257">
    <property type="entry name" value="PROKAR_LIPOPROTEIN"/>
    <property type="match status" value="1"/>
</dbReference>
<evidence type="ECO:0000313" key="2">
    <source>
        <dbReference type="EMBL" id="MBF6637179.1"/>
    </source>
</evidence>
<name>A0AA40X2C9_9GAMM</name>
<dbReference type="Proteomes" id="UP000192722">
    <property type="component" value="Unassembled WGS sequence"/>
</dbReference>
<accession>A0AA40X2C9</accession>
<protein>
    <submittedName>
        <fullName evidence="2">DUF333 domain-containing protein</fullName>
    </submittedName>
</protein>
<reference evidence="3" key="1">
    <citation type="submission" date="2016-12" db="EMBL/GenBank/DDBJ databases">
        <authorList>
            <person name="Le Fleche-Mateos A."/>
        </authorList>
    </citation>
    <scope>NUCLEOTIDE SEQUENCE</scope>
    <source>
        <strain evidence="3">213</strain>
    </source>
</reference>
<keyword evidence="1" id="KW-0732">Signal</keyword>
<keyword evidence="4" id="KW-1185">Reference proteome</keyword>
<dbReference type="RefSeq" id="WP_084982828.1">
    <property type="nucleotide sequence ID" value="NZ_CBCSCF010000003.1"/>
</dbReference>
<dbReference type="EMBL" id="MRWD01000016">
    <property type="protein sequence ID" value="ORJ21656.1"/>
    <property type="molecule type" value="Genomic_DNA"/>
</dbReference>
<organism evidence="2 5">
    <name type="scientific">Rouxiella silvae</name>
    <dbReference type="NCBI Taxonomy" id="1646373"/>
    <lineage>
        <taxon>Bacteria</taxon>
        <taxon>Pseudomonadati</taxon>
        <taxon>Pseudomonadota</taxon>
        <taxon>Gammaproteobacteria</taxon>
        <taxon>Enterobacterales</taxon>
        <taxon>Yersiniaceae</taxon>
        <taxon>Rouxiella</taxon>
    </lineage>
</organism>
<proteinExistence type="predicted"/>
<gene>
    <name evidence="3" type="ORF">BS639_08430</name>
    <name evidence="2" type="ORF">ITX54_10995</name>
</gene>
<dbReference type="InterPro" id="IPR005590">
    <property type="entry name" value="DUF333"/>
</dbReference>
<dbReference type="Proteomes" id="UP000705283">
    <property type="component" value="Unassembled WGS sequence"/>
</dbReference>
<evidence type="ECO:0000313" key="5">
    <source>
        <dbReference type="Proteomes" id="UP000705283"/>
    </source>
</evidence>
<comment type="caution">
    <text evidence="2">The sequence shown here is derived from an EMBL/GenBank/DDBJ whole genome shotgun (WGS) entry which is preliminary data.</text>
</comment>
<reference evidence="2" key="3">
    <citation type="submission" date="2020-11" db="EMBL/GenBank/DDBJ databases">
        <authorList>
            <person name="Lee S.D."/>
        </authorList>
    </citation>
    <scope>NUCLEOTIDE SEQUENCE</scope>
    <source>
        <strain evidence="2">SAP-2</strain>
    </source>
</reference>
<reference evidence="2" key="4">
    <citation type="submission" date="2022-09" db="EMBL/GenBank/DDBJ databases">
        <title>Rouxiella aceris sp. nov., isolated from tree sap and emended description of the genus Rhouxiella.</title>
        <authorList>
            <person name="Kim I.S."/>
        </authorList>
    </citation>
    <scope>NUCLEOTIDE SEQUENCE</scope>
    <source>
        <strain evidence="2">SAP-2</strain>
    </source>
</reference>